<evidence type="ECO:0000313" key="3">
    <source>
        <dbReference type="WBParaSite" id="EVEC_0000696401-mRNA-1"/>
    </source>
</evidence>
<proteinExistence type="predicted"/>
<keyword evidence="2" id="KW-1185">Reference proteome</keyword>
<dbReference type="EMBL" id="UXUI01008528">
    <property type="protein sequence ID" value="VDD91734.1"/>
    <property type="molecule type" value="Genomic_DNA"/>
</dbReference>
<evidence type="ECO:0000313" key="1">
    <source>
        <dbReference type="EMBL" id="VDD91734.1"/>
    </source>
</evidence>
<sequence>MSVISFVSEQLKLSQQRRICFWRNLQRYAKKAQVKCWVAEKNDHEMTEEETGEVVEKCYIFKKQGARKASPSSFAVAEYLYRSESACTYVYERNNADRQVNAVQGELEGQGGDNITVGLHRRLHGLGLYSQVMSRELSSYLRTFHVGCSSTRAIFNGQKTSGDTWFLPANEMKVQKFSHGSASNRSVFMTNRYGTNIYPAIIIECSRMGLFGWTLQFGIREFQRGGTGVICRIGVGEWVLVTHNTSCDTFAVNCFIKPLLRTQWNSVYGSFEVFTQAVKLDALTAESVDFGLVAYDRNGILLDYNEVYDVKVRILNSPEEHQHKRVVWVISEIVSVTDTSQFSSGGRHYPQNNLSCGREIDYSIQFSSIIREVLPPVKRNEGAEVLFKGNTLQCSNCRGVVRQVSRTSIEVWCSVFSYGAKLSFLRSRFEVITEATPSVGTWIRFDACGYPDKLELLRAEILPAPVRQRCTDYFLKVETVVLHCGIRAGNLGSSFLGYSHLFGFVLDVFNRLTVVDSPVFLKCWVFPLDGHPDISWGIAEGSVIHKVKNYKGDEVCELSDVRDPFDVAGRLKPLDLQVEDKCVNNINCVSSFQATEAETIRYCIVQIMKKKDLRKDIERQDPALYRILRGYMRKWKNTDEKSSGYRFQCIDDLTIGQVMLLFQKHAQHFRFVALGRNAEEPYVIRRPDSADSLEVTRQEMKKKGDNVVFDRGLGVTFVFACDLLPTV</sequence>
<protein>
    <submittedName>
        <fullName evidence="3">Ig-like domain-containing protein</fullName>
    </submittedName>
</protein>
<accession>A0A0N4V961</accession>
<dbReference type="Proteomes" id="UP000274131">
    <property type="component" value="Unassembled WGS sequence"/>
</dbReference>
<organism evidence="3">
    <name type="scientific">Enterobius vermicularis</name>
    <name type="common">Human pinworm</name>
    <dbReference type="NCBI Taxonomy" id="51028"/>
    <lineage>
        <taxon>Eukaryota</taxon>
        <taxon>Metazoa</taxon>
        <taxon>Ecdysozoa</taxon>
        <taxon>Nematoda</taxon>
        <taxon>Chromadorea</taxon>
        <taxon>Rhabditida</taxon>
        <taxon>Spirurina</taxon>
        <taxon>Oxyuridomorpha</taxon>
        <taxon>Oxyuroidea</taxon>
        <taxon>Oxyuridae</taxon>
        <taxon>Enterobius</taxon>
    </lineage>
</organism>
<name>A0A0N4V961_ENTVE</name>
<dbReference type="AlphaFoldDB" id="A0A0N4V961"/>
<evidence type="ECO:0000313" key="2">
    <source>
        <dbReference type="Proteomes" id="UP000274131"/>
    </source>
</evidence>
<gene>
    <name evidence="1" type="ORF">EVEC_LOCUS6485</name>
</gene>
<reference evidence="3" key="1">
    <citation type="submission" date="2017-02" db="UniProtKB">
        <authorList>
            <consortium name="WormBaseParasite"/>
        </authorList>
    </citation>
    <scope>IDENTIFICATION</scope>
</reference>
<dbReference type="WBParaSite" id="EVEC_0000696401-mRNA-1">
    <property type="protein sequence ID" value="EVEC_0000696401-mRNA-1"/>
    <property type="gene ID" value="EVEC_0000696401"/>
</dbReference>
<reference evidence="1 2" key="2">
    <citation type="submission" date="2018-10" db="EMBL/GenBank/DDBJ databases">
        <authorList>
            <consortium name="Pathogen Informatics"/>
        </authorList>
    </citation>
    <scope>NUCLEOTIDE SEQUENCE [LARGE SCALE GENOMIC DNA]</scope>
</reference>